<comment type="caution">
    <text evidence="2">The sequence shown here is derived from an EMBL/GenBank/DDBJ whole genome shotgun (WGS) entry which is preliminary data.</text>
</comment>
<organism evidence="2 3">
    <name type="scientific">Protomyces lactucae-debilis</name>
    <dbReference type="NCBI Taxonomy" id="2754530"/>
    <lineage>
        <taxon>Eukaryota</taxon>
        <taxon>Fungi</taxon>
        <taxon>Dikarya</taxon>
        <taxon>Ascomycota</taxon>
        <taxon>Taphrinomycotina</taxon>
        <taxon>Taphrinomycetes</taxon>
        <taxon>Taphrinales</taxon>
        <taxon>Protomycetaceae</taxon>
        <taxon>Protomyces</taxon>
    </lineage>
</organism>
<name>A0A1Y2FC74_PROLT</name>
<dbReference type="GeneID" id="63787159"/>
<sequence length="184" mass="21214">MAQVCASRAEPCKLQGKRRSMSIKTTTSPVDPEDSDKLHFSPLVPDLSIAHKAMIHESFTRGLQQGYEREMANAELRESMSSTCRRRDELNQSRKCSYLAKQQTLDDRESNLSRQESKRKKFGRIVKAIFVNEQTPKTRGRPIMQHQNSYELSLAKQLAEYQEIEDTTSLCQHDSYGERDLARM</sequence>
<protein>
    <submittedName>
        <fullName evidence="2">Uncharacterized protein</fullName>
    </submittedName>
</protein>
<feature type="region of interest" description="Disordered" evidence="1">
    <location>
        <begin position="16"/>
        <end position="37"/>
    </location>
</feature>
<dbReference type="RefSeq" id="XP_040724896.1">
    <property type="nucleotide sequence ID" value="XM_040870560.1"/>
</dbReference>
<dbReference type="EMBL" id="MCFI01000011">
    <property type="protein sequence ID" value="ORY81520.1"/>
    <property type="molecule type" value="Genomic_DNA"/>
</dbReference>
<dbReference type="Proteomes" id="UP000193685">
    <property type="component" value="Unassembled WGS sequence"/>
</dbReference>
<evidence type="ECO:0000313" key="2">
    <source>
        <dbReference type="EMBL" id="ORY81520.1"/>
    </source>
</evidence>
<gene>
    <name evidence="2" type="ORF">BCR37DRAFT_387769</name>
</gene>
<proteinExistence type="predicted"/>
<evidence type="ECO:0000313" key="3">
    <source>
        <dbReference type="Proteomes" id="UP000193685"/>
    </source>
</evidence>
<reference evidence="2 3" key="1">
    <citation type="submission" date="2016-07" db="EMBL/GenBank/DDBJ databases">
        <title>Pervasive Adenine N6-methylation of Active Genes in Fungi.</title>
        <authorList>
            <consortium name="DOE Joint Genome Institute"/>
            <person name="Mondo S.J."/>
            <person name="Dannebaum R.O."/>
            <person name="Kuo R.C."/>
            <person name="Labutti K."/>
            <person name="Haridas S."/>
            <person name="Kuo A."/>
            <person name="Salamov A."/>
            <person name="Ahrendt S.R."/>
            <person name="Lipzen A."/>
            <person name="Sullivan W."/>
            <person name="Andreopoulos W.B."/>
            <person name="Clum A."/>
            <person name="Lindquist E."/>
            <person name="Daum C."/>
            <person name="Ramamoorthy G.K."/>
            <person name="Gryganskyi A."/>
            <person name="Culley D."/>
            <person name="Magnuson J.K."/>
            <person name="James T.Y."/>
            <person name="O'Malley M.A."/>
            <person name="Stajich J.E."/>
            <person name="Spatafora J.W."/>
            <person name="Visel A."/>
            <person name="Grigoriev I.V."/>
        </authorList>
    </citation>
    <scope>NUCLEOTIDE SEQUENCE [LARGE SCALE GENOMIC DNA]</scope>
    <source>
        <strain evidence="2 3">12-1054</strain>
    </source>
</reference>
<keyword evidence="3" id="KW-1185">Reference proteome</keyword>
<dbReference type="AlphaFoldDB" id="A0A1Y2FC74"/>
<accession>A0A1Y2FC74</accession>
<evidence type="ECO:0000256" key="1">
    <source>
        <dbReference type="SAM" id="MobiDB-lite"/>
    </source>
</evidence>